<dbReference type="EMBL" id="WOCD01000001">
    <property type="protein sequence ID" value="MUH71175.1"/>
    <property type="molecule type" value="Genomic_DNA"/>
</dbReference>
<dbReference type="RefSeq" id="WP_155693665.1">
    <property type="nucleotide sequence ID" value="NZ_WOCD01000001.1"/>
</dbReference>
<keyword evidence="3" id="KW-1185">Reference proteome</keyword>
<accession>A0A6N8F3K1</accession>
<dbReference type="Proteomes" id="UP000439994">
    <property type="component" value="Unassembled WGS sequence"/>
</dbReference>
<evidence type="ECO:0000256" key="1">
    <source>
        <dbReference type="SAM" id="SignalP"/>
    </source>
</evidence>
<evidence type="ECO:0000313" key="3">
    <source>
        <dbReference type="Proteomes" id="UP000439994"/>
    </source>
</evidence>
<reference evidence="2 3" key="1">
    <citation type="submission" date="2019-11" db="EMBL/GenBank/DDBJ databases">
        <title>P. haliotis isolates from Z. marina roots.</title>
        <authorList>
            <person name="Cohen M."/>
            <person name="Jospin G."/>
            <person name="Eisen J.A."/>
            <person name="Coil D.A."/>
        </authorList>
    </citation>
    <scope>NUCLEOTIDE SEQUENCE [LARGE SCALE GENOMIC DNA]</scope>
    <source>
        <strain evidence="2 3">UCD-MCMsp1aY</strain>
    </source>
</reference>
<organism evidence="2 3">
    <name type="scientific">Psychrosphaera haliotis</name>
    <dbReference type="NCBI Taxonomy" id="555083"/>
    <lineage>
        <taxon>Bacteria</taxon>
        <taxon>Pseudomonadati</taxon>
        <taxon>Pseudomonadota</taxon>
        <taxon>Gammaproteobacteria</taxon>
        <taxon>Alteromonadales</taxon>
        <taxon>Pseudoalteromonadaceae</taxon>
        <taxon>Psychrosphaera</taxon>
    </lineage>
</organism>
<proteinExistence type="predicted"/>
<feature type="chain" id="PRO_5027011851" description="Rap1a immunity protein domain-containing protein" evidence="1">
    <location>
        <begin position="18"/>
        <end position="160"/>
    </location>
</feature>
<name>A0A6N8F3K1_9GAMM</name>
<keyword evidence="1" id="KW-0732">Signal</keyword>
<protein>
    <recommendedName>
        <fullName evidence="4">Rap1a immunity protein domain-containing protein</fullName>
    </recommendedName>
</protein>
<evidence type="ECO:0000313" key="2">
    <source>
        <dbReference type="EMBL" id="MUH71175.1"/>
    </source>
</evidence>
<sequence length="160" mass="17713">MRVLITLLLLFSSIVFANGNSGMSKTQILNLISEYKQAPISETGYAAVKKIINFAENSKDVLVEVTPETTPWLTHDKVSDPIKGLLLGAYVVGNIEPQLMFNEKKPQHCSGATEVARVVKLIIRPNATAEIRLIEQLNKASLKRYDCSKEKQNQALNSAE</sequence>
<evidence type="ECO:0008006" key="4">
    <source>
        <dbReference type="Google" id="ProtNLM"/>
    </source>
</evidence>
<gene>
    <name evidence="2" type="ORF">GNP35_00935</name>
</gene>
<dbReference type="AlphaFoldDB" id="A0A6N8F3K1"/>
<comment type="caution">
    <text evidence="2">The sequence shown here is derived from an EMBL/GenBank/DDBJ whole genome shotgun (WGS) entry which is preliminary data.</text>
</comment>
<feature type="signal peptide" evidence="1">
    <location>
        <begin position="1"/>
        <end position="17"/>
    </location>
</feature>